<evidence type="ECO:0000256" key="1">
    <source>
        <dbReference type="SAM" id="MobiDB-lite"/>
    </source>
</evidence>
<evidence type="ECO:0000313" key="2">
    <source>
        <dbReference type="EnsemblMetazoa" id="GAUT051712-PA"/>
    </source>
</evidence>
<accession>A0A1A9VYF3</accession>
<dbReference type="VEuPathDB" id="VectorBase:GAUT051712"/>
<protein>
    <submittedName>
        <fullName evidence="2">Uncharacterized protein</fullName>
    </submittedName>
</protein>
<evidence type="ECO:0000313" key="3">
    <source>
        <dbReference type="Proteomes" id="UP000078200"/>
    </source>
</evidence>
<reference evidence="2" key="1">
    <citation type="submission" date="2020-05" db="UniProtKB">
        <authorList>
            <consortium name="EnsemblMetazoa"/>
        </authorList>
    </citation>
    <scope>IDENTIFICATION</scope>
    <source>
        <strain evidence="2">TTRI</strain>
    </source>
</reference>
<proteinExistence type="predicted"/>
<dbReference type="AlphaFoldDB" id="A0A1A9VYF3"/>
<name>A0A1A9VYF3_GLOAU</name>
<dbReference type="EnsemblMetazoa" id="GAUT051712-RA">
    <property type="protein sequence ID" value="GAUT051712-PA"/>
    <property type="gene ID" value="GAUT051712"/>
</dbReference>
<dbReference type="Proteomes" id="UP000078200">
    <property type="component" value="Unassembled WGS sequence"/>
</dbReference>
<organism evidence="2 3">
    <name type="scientific">Glossina austeni</name>
    <name type="common">Savannah tsetse fly</name>
    <dbReference type="NCBI Taxonomy" id="7395"/>
    <lineage>
        <taxon>Eukaryota</taxon>
        <taxon>Metazoa</taxon>
        <taxon>Ecdysozoa</taxon>
        <taxon>Arthropoda</taxon>
        <taxon>Hexapoda</taxon>
        <taxon>Insecta</taxon>
        <taxon>Pterygota</taxon>
        <taxon>Neoptera</taxon>
        <taxon>Endopterygota</taxon>
        <taxon>Diptera</taxon>
        <taxon>Brachycera</taxon>
        <taxon>Muscomorpha</taxon>
        <taxon>Hippoboscoidea</taxon>
        <taxon>Glossinidae</taxon>
        <taxon>Glossina</taxon>
    </lineage>
</organism>
<sequence length="139" mass="16555">MYRLYPELCITLKSIQNYAEHLKDIRRQFSDMVCSPMCVKLEVIGNVTRLVSPISDHCWPNYVVIGEKENEEKLCNFLSNQWHVRPNQIDINEQRCTSNEKCSNNILKRKSALKTNQTQHQHQHQHQQQQQCRSYLVER</sequence>
<feature type="region of interest" description="Disordered" evidence="1">
    <location>
        <begin position="114"/>
        <end position="139"/>
    </location>
</feature>
<keyword evidence="3" id="KW-1185">Reference proteome</keyword>